<organism evidence="3 4">
    <name type="scientific">Mytilus galloprovincialis</name>
    <name type="common">Mediterranean mussel</name>
    <dbReference type="NCBI Taxonomy" id="29158"/>
    <lineage>
        <taxon>Eukaryota</taxon>
        <taxon>Metazoa</taxon>
        <taxon>Spiralia</taxon>
        <taxon>Lophotrochozoa</taxon>
        <taxon>Mollusca</taxon>
        <taxon>Bivalvia</taxon>
        <taxon>Autobranchia</taxon>
        <taxon>Pteriomorphia</taxon>
        <taxon>Mytilida</taxon>
        <taxon>Mytiloidea</taxon>
        <taxon>Mytilidae</taxon>
        <taxon>Mytilinae</taxon>
        <taxon>Mytilus</taxon>
    </lineage>
</organism>
<dbReference type="OrthoDB" id="6144112at2759"/>
<protein>
    <submittedName>
        <fullName evidence="3">Uncharacterized protein</fullName>
    </submittedName>
</protein>
<comment type="caution">
    <text evidence="3">The sequence shown here is derived from an EMBL/GenBank/DDBJ whole genome shotgun (WGS) entry which is preliminary data.</text>
</comment>
<accession>A0A8B6FQZ2</accession>
<feature type="region of interest" description="Disordered" evidence="1">
    <location>
        <begin position="185"/>
        <end position="219"/>
    </location>
</feature>
<evidence type="ECO:0000256" key="1">
    <source>
        <dbReference type="SAM" id="MobiDB-lite"/>
    </source>
</evidence>
<keyword evidence="2" id="KW-0472">Membrane</keyword>
<keyword evidence="2" id="KW-0812">Transmembrane</keyword>
<sequence>MFDVFYCVILNTIVCRFVNGDQLSLEVNGAQSEWKKSFDSCSDPTYWHQIFNDCQPGSCNVSSVADKIINAQRFGRQQYWIYGYVLRSPVIVNIGCYSLNSSVKNAFHRGMFLSEHNSALECSRACPKASTEYIFLRNIYLVTLPSDALCLMLVIDGSRIRLETEKCNSSFYSLCYVSQNTSSQQENSEATSKPSTITAGRRTLRGPVNAESDSDDDKPDLIPIVAGSVGGFVALVIVVFIVCIIQRRKKSNNKHLNTAVDEGEPETYSEPIKNTVAEEKEGIYNHLGDSEKMIEMKPQDSSIYDVTGMMNTTFLQGMETDNKDDDDLYDHGAASDVYNTLNETVTPNRPESDTYNVINAK</sequence>
<proteinExistence type="predicted"/>
<dbReference type="EMBL" id="UYJE01007162">
    <property type="protein sequence ID" value="VDI52293.1"/>
    <property type="molecule type" value="Genomic_DNA"/>
</dbReference>
<evidence type="ECO:0000313" key="3">
    <source>
        <dbReference type="EMBL" id="VDI52293.1"/>
    </source>
</evidence>
<dbReference type="Proteomes" id="UP000596742">
    <property type="component" value="Unassembled WGS sequence"/>
</dbReference>
<gene>
    <name evidence="3" type="ORF">MGAL_10B038740</name>
</gene>
<keyword evidence="4" id="KW-1185">Reference proteome</keyword>
<feature type="transmembrane region" description="Helical" evidence="2">
    <location>
        <begin position="221"/>
        <end position="245"/>
    </location>
</feature>
<evidence type="ECO:0000256" key="2">
    <source>
        <dbReference type="SAM" id="Phobius"/>
    </source>
</evidence>
<dbReference type="AlphaFoldDB" id="A0A8B6FQZ2"/>
<name>A0A8B6FQZ2_MYTGA</name>
<keyword evidence="2" id="KW-1133">Transmembrane helix</keyword>
<evidence type="ECO:0000313" key="4">
    <source>
        <dbReference type="Proteomes" id="UP000596742"/>
    </source>
</evidence>
<reference evidence="3" key="1">
    <citation type="submission" date="2018-11" db="EMBL/GenBank/DDBJ databases">
        <authorList>
            <person name="Alioto T."/>
            <person name="Alioto T."/>
        </authorList>
    </citation>
    <scope>NUCLEOTIDE SEQUENCE</scope>
</reference>